<feature type="non-terminal residue" evidence="4">
    <location>
        <position position="1"/>
    </location>
</feature>
<accession>A0A6V7GZQ9</accession>
<dbReference type="FunFam" id="3.40.1090.10:FF:000017">
    <property type="entry name" value="Patatin-like phospholipase domain-containing protein 2"/>
    <property type="match status" value="1"/>
</dbReference>
<keyword evidence="5" id="KW-1185">Reference proteome</keyword>
<organism evidence="4 5">
    <name type="scientific">Heterotrigona itama</name>
    <dbReference type="NCBI Taxonomy" id="395501"/>
    <lineage>
        <taxon>Eukaryota</taxon>
        <taxon>Metazoa</taxon>
        <taxon>Ecdysozoa</taxon>
        <taxon>Arthropoda</taxon>
        <taxon>Hexapoda</taxon>
        <taxon>Insecta</taxon>
        <taxon>Pterygota</taxon>
        <taxon>Neoptera</taxon>
        <taxon>Endopterygota</taxon>
        <taxon>Hymenoptera</taxon>
        <taxon>Apocrita</taxon>
        <taxon>Aculeata</taxon>
        <taxon>Apoidea</taxon>
        <taxon>Anthophila</taxon>
        <taxon>Apidae</taxon>
        <taxon>Heterotrigona</taxon>
    </lineage>
</organism>
<feature type="domain" description="PNPLA" evidence="3">
    <location>
        <begin position="9"/>
        <end position="59"/>
    </location>
</feature>
<dbReference type="Pfam" id="PF01734">
    <property type="entry name" value="Patatin"/>
    <property type="match status" value="1"/>
</dbReference>
<reference evidence="4" key="1">
    <citation type="submission" date="2020-07" db="EMBL/GenBank/DDBJ databases">
        <authorList>
            <person name="Nazaruddin N."/>
        </authorList>
    </citation>
    <scope>NUCLEOTIDE SEQUENCE</scope>
</reference>
<feature type="short sequence motif" description="GXSXG" evidence="2">
    <location>
        <begin position="42"/>
        <end position="46"/>
    </location>
</feature>
<dbReference type="GO" id="GO:0005811">
    <property type="term" value="C:lipid droplet"/>
    <property type="evidence" value="ECO:0007669"/>
    <property type="project" value="TreeGrafter"/>
</dbReference>
<evidence type="ECO:0000259" key="3">
    <source>
        <dbReference type="PROSITE" id="PS51635"/>
    </source>
</evidence>
<name>A0A6V7GZQ9_9HYME</name>
<dbReference type="GO" id="GO:0005737">
    <property type="term" value="C:cytoplasm"/>
    <property type="evidence" value="ECO:0007669"/>
    <property type="project" value="TreeGrafter"/>
</dbReference>
<dbReference type="InterPro" id="IPR016035">
    <property type="entry name" value="Acyl_Trfase/lysoPLipase"/>
</dbReference>
<evidence type="ECO:0000256" key="2">
    <source>
        <dbReference type="PROSITE-ProRule" id="PRU01161"/>
    </source>
</evidence>
<comment type="caution">
    <text evidence="2">Lacks conserved residue(s) required for the propagation of feature annotation.</text>
</comment>
<dbReference type="InterPro" id="IPR002641">
    <property type="entry name" value="PNPLA_dom"/>
</dbReference>
<dbReference type="Gene3D" id="3.40.1090.10">
    <property type="entry name" value="Cytosolic phospholipase A2 catalytic domain"/>
    <property type="match status" value="1"/>
</dbReference>
<dbReference type="InterPro" id="IPR033562">
    <property type="entry name" value="PLPL"/>
</dbReference>
<keyword evidence="1" id="KW-0443">Lipid metabolism</keyword>
<dbReference type="PROSITE" id="PS51635">
    <property type="entry name" value="PNPLA"/>
    <property type="match status" value="1"/>
</dbReference>
<proteinExistence type="predicted"/>
<feature type="non-terminal residue" evidence="4">
    <location>
        <position position="59"/>
    </location>
</feature>
<dbReference type="OrthoDB" id="197155at2759"/>
<evidence type="ECO:0000313" key="5">
    <source>
        <dbReference type="Proteomes" id="UP000752696"/>
    </source>
</evidence>
<dbReference type="GO" id="GO:0019433">
    <property type="term" value="P:triglyceride catabolic process"/>
    <property type="evidence" value="ECO:0007669"/>
    <property type="project" value="TreeGrafter"/>
</dbReference>
<dbReference type="AlphaFoldDB" id="A0A6V7GZQ9"/>
<evidence type="ECO:0000256" key="1">
    <source>
        <dbReference type="ARBA" id="ARBA00023098"/>
    </source>
</evidence>
<dbReference type="GO" id="GO:0055088">
    <property type="term" value="P:lipid homeostasis"/>
    <property type="evidence" value="ECO:0007669"/>
    <property type="project" value="TreeGrafter"/>
</dbReference>
<dbReference type="GO" id="GO:0016020">
    <property type="term" value="C:membrane"/>
    <property type="evidence" value="ECO:0007669"/>
    <property type="project" value="TreeGrafter"/>
</dbReference>
<feature type="short sequence motif" description="GXGXXG" evidence="2">
    <location>
        <begin position="13"/>
        <end position="18"/>
    </location>
</feature>
<dbReference type="PANTHER" id="PTHR12406:SF41">
    <property type="entry name" value="BRUMMER, ISOFORM B-RELATED"/>
    <property type="match status" value="1"/>
</dbReference>
<comment type="caution">
    <text evidence="4">The sequence shown here is derived from an EMBL/GenBank/DDBJ whole genome shotgun (WGS) entry which is preliminary data.</text>
</comment>
<dbReference type="EMBL" id="CAJDYZ010003413">
    <property type="protein sequence ID" value="CAD1470092.1"/>
    <property type="molecule type" value="Genomic_DNA"/>
</dbReference>
<dbReference type="Proteomes" id="UP000752696">
    <property type="component" value="Unassembled WGS sequence"/>
</dbReference>
<protein>
    <recommendedName>
        <fullName evidence="3">PNPLA domain-containing protein</fullName>
    </recommendedName>
</protein>
<gene>
    <name evidence="4" type="ORF">MHI_LOCUS176890</name>
</gene>
<sequence>IQENPEMNLSFAGCGFLGIYHVGVAVCFKKYAPHLLLDKISGASFGAIAACCLLCDLPL</sequence>
<dbReference type="PANTHER" id="PTHR12406">
    <property type="entry name" value="CALCIUM-INDEPENDENT PHOSPHOLIPASE A2 IPLA2 -RELATED"/>
    <property type="match status" value="1"/>
</dbReference>
<dbReference type="SUPFAM" id="SSF52151">
    <property type="entry name" value="FabD/lysophospholipase-like"/>
    <property type="match status" value="1"/>
</dbReference>
<dbReference type="GO" id="GO:0004806">
    <property type="term" value="F:triacylglycerol lipase activity"/>
    <property type="evidence" value="ECO:0007669"/>
    <property type="project" value="TreeGrafter"/>
</dbReference>
<evidence type="ECO:0000313" key="4">
    <source>
        <dbReference type="EMBL" id="CAD1470092.1"/>
    </source>
</evidence>